<evidence type="ECO:0000313" key="1">
    <source>
        <dbReference type="EMBL" id="KZC10811.1"/>
    </source>
</evidence>
<organism evidence="1 2">
    <name type="scientific">Dufourea novaeangliae</name>
    <name type="common">Sweat bee</name>
    <dbReference type="NCBI Taxonomy" id="178035"/>
    <lineage>
        <taxon>Eukaryota</taxon>
        <taxon>Metazoa</taxon>
        <taxon>Ecdysozoa</taxon>
        <taxon>Arthropoda</taxon>
        <taxon>Hexapoda</taxon>
        <taxon>Insecta</taxon>
        <taxon>Pterygota</taxon>
        <taxon>Neoptera</taxon>
        <taxon>Endopterygota</taxon>
        <taxon>Hymenoptera</taxon>
        <taxon>Apocrita</taxon>
        <taxon>Aculeata</taxon>
        <taxon>Apoidea</taxon>
        <taxon>Anthophila</taxon>
        <taxon>Halictidae</taxon>
        <taxon>Rophitinae</taxon>
        <taxon>Dufourea</taxon>
    </lineage>
</organism>
<name>A0A154PG39_DUFNO</name>
<dbReference type="AlphaFoldDB" id="A0A154PG39"/>
<evidence type="ECO:0000313" key="2">
    <source>
        <dbReference type="Proteomes" id="UP000076502"/>
    </source>
</evidence>
<feature type="non-terminal residue" evidence="1">
    <location>
        <position position="1"/>
    </location>
</feature>
<sequence length="99" mass="10954">SIFERLSASLRRSGSFNVTKHNVTNTATSEENAIEVLATVTRNSYLSTRQIPRGSGISETGVLRIHGILPNLLEHVPLNIRTDIWYLHDGCPAQYAHVA</sequence>
<gene>
    <name evidence="1" type="ORF">WN55_01823</name>
</gene>
<keyword evidence="2" id="KW-1185">Reference proteome</keyword>
<reference evidence="1 2" key="1">
    <citation type="submission" date="2015-07" db="EMBL/GenBank/DDBJ databases">
        <title>The genome of Dufourea novaeangliae.</title>
        <authorList>
            <person name="Pan H."/>
            <person name="Kapheim K."/>
        </authorList>
    </citation>
    <scope>NUCLEOTIDE SEQUENCE [LARGE SCALE GENOMIC DNA]</scope>
    <source>
        <strain evidence="1">0120121106</strain>
        <tissue evidence="1">Whole body</tissue>
    </source>
</reference>
<dbReference type="EMBL" id="KQ434898">
    <property type="protein sequence ID" value="KZC10811.1"/>
    <property type="molecule type" value="Genomic_DNA"/>
</dbReference>
<accession>A0A154PG39</accession>
<dbReference type="Proteomes" id="UP000076502">
    <property type="component" value="Unassembled WGS sequence"/>
</dbReference>
<protein>
    <submittedName>
        <fullName evidence="1">Uncharacterized protein</fullName>
    </submittedName>
</protein>
<proteinExistence type="predicted"/>